<keyword evidence="3" id="KW-0597">Phosphoprotein</keyword>
<dbReference type="GO" id="GO:0005524">
    <property type="term" value="F:ATP binding"/>
    <property type="evidence" value="ECO:0007669"/>
    <property type="project" value="UniProtKB-KW"/>
</dbReference>
<feature type="transmembrane region" description="Helical" evidence="9">
    <location>
        <begin position="89"/>
        <end position="105"/>
    </location>
</feature>
<protein>
    <recommendedName>
        <fullName evidence="2">histidine kinase</fullName>
        <ecNumber evidence="2">2.7.13.3</ecNumber>
    </recommendedName>
</protein>
<evidence type="ECO:0000313" key="13">
    <source>
        <dbReference type="Proteomes" id="UP000204221"/>
    </source>
</evidence>
<evidence type="ECO:0000256" key="8">
    <source>
        <dbReference type="ARBA" id="ARBA00023012"/>
    </source>
</evidence>
<dbReference type="SUPFAM" id="SSF55874">
    <property type="entry name" value="ATPase domain of HSP90 chaperone/DNA topoisomerase II/histidine kinase"/>
    <property type="match status" value="1"/>
</dbReference>
<keyword evidence="9" id="KW-1133">Transmembrane helix</keyword>
<reference evidence="12 13" key="1">
    <citation type="submission" date="2017-07" db="EMBL/GenBank/DDBJ databases">
        <title>Complete genome sequence of Actinoalloteichus hoggarensis DSM 45943, type strain of Actinoalloteichus hoggarensis.</title>
        <authorList>
            <person name="Ruckert C."/>
            <person name="Nouioui I."/>
            <person name="Willmese J."/>
            <person name="van Wezel G."/>
            <person name="Klenk H.-P."/>
            <person name="Kalinowski J."/>
            <person name="Zotchev S.B."/>
        </authorList>
    </citation>
    <scope>NUCLEOTIDE SEQUENCE [LARGE SCALE GENOMIC DNA]</scope>
    <source>
        <strain evidence="12 13">DSM 45943</strain>
    </source>
</reference>
<dbReference type="GO" id="GO:0016020">
    <property type="term" value="C:membrane"/>
    <property type="evidence" value="ECO:0007669"/>
    <property type="project" value="InterPro"/>
</dbReference>
<evidence type="ECO:0000256" key="4">
    <source>
        <dbReference type="ARBA" id="ARBA00022679"/>
    </source>
</evidence>
<keyword evidence="5" id="KW-0547">Nucleotide-binding</keyword>
<dbReference type="PANTHER" id="PTHR24421:SF10">
    <property type="entry name" value="NITRATE_NITRITE SENSOR PROTEIN NARQ"/>
    <property type="match status" value="1"/>
</dbReference>
<dbReference type="Pfam" id="PF02518">
    <property type="entry name" value="HATPase_c"/>
    <property type="match status" value="1"/>
</dbReference>
<feature type="domain" description="Signal transduction histidine kinase subgroup 3 dimerisation and phosphoacceptor" evidence="11">
    <location>
        <begin position="208"/>
        <end position="274"/>
    </location>
</feature>
<keyword evidence="9" id="KW-0472">Membrane</keyword>
<feature type="transmembrane region" description="Helical" evidence="9">
    <location>
        <begin position="157"/>
        <end position="175"/>
    </location>
</feature>
<keyword evidence="7" id="KW-0067">ATP-binding</keyword>
<organism evidence="12 13">
    <name type="scientific">Actinoalloteichus hoggarensis</name>
    <dbReference type="NCBI Taxonomy" id="1470176"/>
    <lineage>
        <taxon>Bacteria</taxon>
        <taxon>Bacillati</taxon>
        <taxon>Actinomycetota</taxon>
        <taxon>Actinomycetes</taxon>
        <taxon>Pseudonocardiales</taxon>
        <taxon>Pseudonocardiaceae</taxon>
        <taxon>Actinoalloteichus</taxon>
    </lineage>
</organism>
<evidence type="ECO:0000259" key="11">
    <source>
        <dbReference type="Pfam" id="PF07730"/>
    </source>
</evidence>
<feature type="transmembrane region" description="Helical" evidence="9">
    <location>
        <begin position="36"/>
        <end position="53"/>
    </location>
</feature>
<feature type="transmembrane region" description="Helical" evidence="9">
    <location>
        <begin position="125"/>
        <end position="145"/>
    </location>
</feature>
<dbReference type="GO" id="GO:0046983">
    <property type="term" value="F:protein dimerization activity"/>
    <property type="evidence" value="ECO:0007669"/>
    <property type="project" value="InterPro"/>
</dbReference>
<dbReference type="Pfam" id="PF07730">
    <property type="entry name" value="HisKA_3"/>
    <property type="match status" value="1"/>
</dbReference>
<gene>
    <name evidence="12" type="primary">desK9</name>
    <name evidence="12" type="ORF">AHOG_21190</name>
</gene>
<keyword evidence="13" id="KW-1185">Reference proteome</keyword>
<feature type="transmembrane region" description="Helical" evidence="9">
    <location>
        <begin position="65"/>
        <end position="82"/>
    </location>
</feature>
<keyword evidence="4 12" id="KW-0808">Transferase</keyword>
<dbReference type="InterPro" id="IPR036890">
    <property type="entry name" value="HATPase_C_sf"/>
</dbReference>
<dbReference type="PANTHER" id="PTHR24421">
    <property type="entry name" value="NITRATE/NITRITE SENSOR PROTEIN NARX-RELATED"/>
    <property type="match status" value="1"/>
</dbReference>
<dbReference type="KEGG" id="ahg:AHOG_21190"/>
<evidence type="ECO:0000256" key="7">
    <source>
        <dbReference type="ARBA" id="ARBA00022840"/>
    </source>
</evidence>
<evidence type="ECO:0000256" key="6">
    <source>
        <dbReference type="ARBA" id="ARBA00022777"/>
    </source>
</evidence>
<proteinExistence type="predicted"/>
<dbReference type="Gene3D" id="3.30.565.10">
    <property type="entry name" value="Histidine kinase-like ATPase, C-terminal domain"/>
    <property type="match status" value="1"/>
</dbReference>
<dbReference type="AlphaFoldDB" id="A0A221W7W9"/>
<evidence type="ECO:0000256" key="9">
    <source>
        <dbReference type="SAM" id="Phobius"/>
    </source>
</evidence>
<evidence type="ECO:0000256" key="3">
    <source>
        <dbReference type="ARBA" id="ARBA00022553"/>
    </source>
</evidence>
<dbReference type="InterPro" id="IPR011712">
    <property type="entry name" value="Sig_transdc_His_kin_sub3_dim/P"/>
</dbReference>
<evidence type="ECO:0000256" key="1">
    <source>
        <dbReference type="ARBA" id="ARBA00000085"/>
    </source>
</evidence>
<keyword evidence="6 12" id="KW-0418">Kinase</keyword>
<dbReference type="EC" id="2.7.13.3" evidence="2"/>
<dbReference type="CDD" id="cd16917">
    <property type="entry name" value="HATPase_UhpB-NarQ-NarX-like"/>
    <property type="match status" value="1"/>
</dbReference>
<comment type="catalytic activity">
    <reaction evidence="1">
        <text>ATP + protein L-histidine = ADP + protein N-phospho-L-histidine.</text>
        <dbReference type="EC" id="2.7.13.3"/>
    </reaction>
</comment>
<sequence length="407" mass="43339">MSDESRTAVLARAGPRLPPMAVVGGRRRGQRSGAHDDGLIALAVTAVVVIWTLLDDRTPGHPDALPGWGWLLVVLACAALAFRSRFPVAVALVTLAVCGVYYPLFEVDGPVLVTFAVSLYTATARGHVTAAVLMAVGTMLAVGYGEAGAEHRNVDDATMFLLAGWLVAVISIGAVQRNRLAYLHEVEQRAAVAEHSRIEEARRQTSEERLRIARELHDALGHNISLINVQASAALHRFDEDPAQARAALGAVKQASGSALRELRATLGMLRQVDEAAPATAPPGLDRLDELAEHARSAGLAVTVETTGVARELPAEVDRAAYRIVQEALTNVTRHAKARTAHVRIGYEDEDVRVTVDDDGRGGTPVPGNGLRGMDERARALGGELAVGGRREGGLRVTVLLPTGDRR</sequence>
<feature type="domain" description="Histidine kinase/HSP90-like ATPase" evidence="10">
    <location>
        <begin position="319"/>
        <end position="403"/>
    </location>
</feature>
<evidence type="ECO:0000259" key="10">
    <source>
        <dbReference type="Pfam" id="PF02518"/>
    </source>
</evidence>
<dbReference type="Proteomes" id="UP000204221">
    <property type="component" value="Chromosome"/>
</dbReference>
<dbReference type="Gene3D" id="1.20.5.1930">
    <property type="match status" value="1"/>
</dbReference>
<keyword evidence="8" id="KW-0902">Two-component regulatory system</keyword>
<evidence type="ECO:0000313" key="12">
    <source>
        <dbReference type="EMBL" id="ASO21854.1"/>
    </source>
</evidence>
<evidence type="ECO:0000256" key="5">
    <source>
        <dbReference type="ARBA" id="ARBA00022741"/>
    </source>
</evidence>
<keyword evidence="9" id="KW-0812">Transmembrane</keyword>
<dbReference type="GO" id="GO:0000155">
    <property type="term" value="F:phosphorelay sensor kinase activity"/>
    <property type="evidence" value="ECO:0007669"/>
    <property type="project" value="InterPro"/>
</dbReference>
<dbReference type="EMBL" id="CP022521">
    <property type="protein sequence ID" value="ASO21854.1"/>
    <property type="molecule type" value="Genomic_DNA"/>
</dbReference>
<dbReference type="InterPro" id="IPR050482">
    <property type="entry name" value="Sensor_HK_TwoCompSys"/>
</dbReference>
<name>A0A221W7W9_9PSEU</name>
<accession>A0A221W7W9</accession>
<evidence type="ECO:0000256" key="2">
    <source>
        <dbReference type="ARBA" id="ARBA00012438"/>
    </source>
</evidence>
<dbReference type="InterPro" id="IPR003594">
    <property type="entry name" value="HATPase_dom"/>
</dbReference>